<dbReference type="Proteomes" id="UP000006402">
    <property type="component" value="Unassembled WGS sequence"/>
</dbReference>
<dbReference type="AlphaFoldDB" id="A0AAV3GU57"/>
<dbReference type="NCBIfam" id="TIGR01537">
    <property type="entry name" value="portal_HK97"/>
    <property type="match status" value="1"/>
</dbReference>
<dbReference type="Pfam" id="PF04860">
    <property type="entry name" value="Phage_portal"/>
    <property type="match status" value="1"/>
</dbReference>
<evidence type="ECO:0000256" key="1">
    <source>
        <dbReference type="SAM" id="MobiDB-lite"/>
    </source>
</evidence>
<sequence length="398" mass="45529">MKGGEKVGIFQKAVGYFTKKATVPLEEYFCKLQVDFVYRKFAIETCIDLIANAMSKAEFKSYEDGKNKKNDLYYRLNVAPNKKNNATEFRKKLIRRLIFYNEVLIVSPSNNSSEIFIADSWDVTEYALKDDVFSQVQINNIVLDREFLESDVIYIKYADQQIRQLVDAYYQAYGKLISSAMNVYKRSNARRYVLKGNLFRPQDNTTQDQINKMMTSQFKAFMEADNAGAVFQLQNEYTLEDFSGNFQSNSRDIKNLIDDIFEMTAAAFHVPKNLLKGDMSGLSDQVDAFLMFEIIPIAELIQDAFNASLYEVEEYLSGNFVRVDTTMIKITSFKDLVDAIDVGIRNGVFTINEGRERVGNDRSDKAMADEIFITKNNQQVSKGGEANDDNENISSSKE</sequence>
<reference evidence="2 3" key="1">
    <citation type="submission" date="2012-04" db="EMBL/GenBank/DDBJ databases">
        <authorList>
            <person name="Weinstock G."/>
            <person name="Sodergren E."/>
            <person name="Lobos E.A."/>
            <person name="Fulton L."/>
            <person name="Fulton R."/>
            <person name="Courtney L."/>
            <person name="Fronick C."/>
            <person name="O'Laughlin M."/>
            <person name="Godfrey J."/>
            <person name="Wilson R.M."/>
            <person name="Miner T."/>
            <person name="Farmer C."/>
            <person name="Delehaunty K."/>
            <person name="Cordes M."/>
            <person name="Minx P."/>
            <person name="Tomlinson C."/>
            <person name="Chen J."/>
            <person name="Wollam A."/>
            <person name="Pepin K.H."/>
            <person name="Bhonagiri V."/>
            <person name="Zhang X."/>
            <person name="Suruliraj S."/>
            <person name="Warren W."/>
            <person name="Mitreva M."/>
            <person name="Mardis E.R."/>
            <person name="Wilson R.K."/>
        </authorList>
    </citation>
    <scope>NUCLEOTIDE SEQUENCE [LARGE SCALE GENOMIC DNA]</scope>
    <source>
        <strain evidence="2 3">R496</strain>
    </source>
</reference>
<accession>A0AAV3GU57</accession>
<dbReference type="EMBL" id="AMAH01000153">
    <property type="protein sequence ID" value="EJX51219.1"/>
    <property type="molecule type" value="Genomic_DNA"/>
</dbReference>
<comment type="caution">
    <text evidence="2">The sequence shown here is derived from an EMBL/GenBank/DDBJ whole genome shotgun (WGS) entry which is preliminary data.</text>
</comment>
<name>A0AAV3GU57_ENTFC</name>
<evidence type="ECO:0000313" key="3">
    <source>
        <dbReference type="Proteomes" id="UP000006402"/>
    </source>
</evidence>
<protein>
    <submittedName>
        <fullName evidence="2">Phage portal protein, HK97 family</fullName>
    </submittedName>
</protein>
<organism evidence="2 3">
    <name type="scientific">Enterococcus faecium R496</name>
    <dbReference type="NCBI Taxonomy" id="1134836"/>
    <lineage>
        <taxon>Bacteria</taxon>
        <taxon>Bacillati</taxon>
        <taxon>Bacillota</taxon>
        <taxon>Bacilli</taxon>
        <taxon>Lactobacillales</taxon>
        <taxon>Enterococcaceae</taxon>
        <taxon>Enterococcus</taxon>
    </lineage>
</organism>
<dbReference type="InterPro" id="IPR006944">
    <property type="entry name" value="Phage/GTA_portal"/>
</dbReference>
<feature type="region of interest" description="Disordered" evidence="1">
    <location>
        <begin position="377"/>
        <end position="398"/>
    </location>
</feature>
<evidence type="ECO:0000313" key="2">
    <source>
        <dbReference type="EMBL" id="EJX51219.1"/>
    </source>
</evidence>
<proteinExistence type="predicted"/>
<gene>
    <name evidence="2" type="ORF">HMPREF1378_02137</name>
</gene>
<dbReference type="InterPro" id="IPR006427">
    <property type="entry name" value="Portal_HK97"/>
</dbReference>